<dbReference type="PANTHER" id="PTHR43790:SF4">
    <property type="entry name" value="GUANOSINE IMPORT ATP-BINDING PROTEIN NUPO"/>
    <property type="match status" value="1"/>
</dbReference>
<dbReference type="GO" id="GO:0016887">
    <property type="term" value="F:ATP hydrolysis activity"/>
    <property type="evidence" value="ECO:0007669"/>
    <property type="project" value="InterPro"/>
</dbReference>
<evidence type="ECO:0000259" key="9">
    <source>
        <dbReference type="PROSITE" id="PS50893"/>
    </source>
</evidence>
<dbReference type="GeneID" id="93276544"/>
<dbReference type="InterPro" id="IPR003593">
    <property type="entry name" value="AAA+_ATPase"/>
</dbReference>
<dbReference type="Pfam" id="PF00005">
    <property type="entry name" value="ABC_tran"/>
    <property type="match status" value="2"/>
</dbReference>
<dbReference type="FunFam" id="3.40.50.300:FF:000127">
    <property type="entry name" value="Ribose import ATP-binding protein RbsA"/>
    <property type="match status" value="1"/>
</dbReference>
<evidence type="ECO:0000256" key="8">
    <source>
        <dbReference type="ARBA" id="ARBA00023136"/>
    </source>
</evidence>
<dbReference type="GO" id="GO:0005886">
    <property type="term" value="C:plasma membrane"/>
    <property type="evidence" value="ECO:0007669"/>
    <property type="project" value="UniProtKB-SubCell"/>
</dbReference>
<accession>A0A1I0E180</accession>
<dbReference type="GO" id="GO:0005524">
    <property type="term" value="F:ATP binding"/>
    <property type="evidence" value="ECO:0007669"/>
    <property type="project" value="UniProtKB-KW"/>
</dbReference>
<dbReference type="InterPro" id="IPR027417">
    <property type="entry name" value="P-loop_NTPase"/>
</dbReference>
<dbReference type="SUPFAM" id="SSF52540">
    <property type="entry name" value="P-loop containing nucleoside triphosphate hydrolases"/>
    <property type="match status" value="2"/>
</dbReference>
<dbReference type="PROSITE" id="PS00211">
    <property type="entry name" value="ABC_TRANSPORTER_1"/>
    <property type="match status" value="2"/>
</dbReference>
<dbReference type="SMART" id="SM00382">
    <property type="entry name" value="AAA"/>
    <property type="match status" value="1"/>
</dbReference>
<keyword evidence="3" id="KW-1003">Cell membrane</keyword>
<dbReference type="CDD" id="cd03215">
    <property type="entry name" value="ABC_Carb_Monos_II"/>
    <property type="match status" value="1"/>
</dbReference>
<comment type="subcellular location">
    <subcellularLocation>
        <location evidence="1">Cell membrane</location>
        <topology evidence="1">Peripheral membrane protein</topology>
    </subcellularLocation>
</comment>
<feature type="domain" description="ABC transporter" evidence="9">
    <location>
        <begin position="258"/>
        <end position="502"/>
    </location>
</feature>
<proteinExistence type="predicted"/>
<sequence length="503" mass="56008">MSEYILEMKHITKRFASVVANEDVNLSIKKGEVHALLGENGAGKSTLMNCLYGMYDSYEGEIFFDGKPVKIQDPKQAIALGIGMVHQHFMLIPALTVIENVILGLQDNKAVLDLKAAAQRFTELGKRYNMEIDPWVRVEQLSVGQQQRLEILKALYRDAKLLILDEPTAVLTPDEVDGLFDMMNMLTGEGHTVIFISHKLNEIMKICDRCTVLRLGRLAATVEISEVHNRQELANLMVGHQVELKTDKKPLNLRGERLKVENLCCDNDRGLPMLKDVSFSVQGGEILGVCGVDGNGQSELVQCITGLRQASSGKITITGVDTTHFTPKQILNLDVSHIPEDRHKYGMVGAMSVEENLILVSYDRKLFSLHNFLNWKWIAGHSKSICDLFKVKTPTIKEKAINLSGGNQQKFVVGRELDRTPNLLVAVHPSRGLDIGATKYIQSQIMGQRDRGTAVLMVSTELDELIELSDRIMVMFEGKIMGIIDQKDASRETLGPLMAGLTE</sequence>
<reference evidence="11" key="1">
    <citation type="submission" date="2016-10" db="EMBL/GenBank/DDBJ databases">
        <authorList>
            <person name="Varghese N."/>
            <person name="Submissions S."/>
        </authorList>
    </citation>
    <scope>NUCLEOTIDE SEQUENCE [LARGE SCALE GENOMIC DNA]</scope>
    <source>
        <strain evidence="11">NLAE-zl-G277</strain>
    </source>
</reference>
<dbReference type="Proteomes" id="UP000198508">
    <property type="component" value="Unassembled WGS sequence"/>
</dbReference>
<evidence type="ECO:0000256" key="3">
    <source>
        <dbReference type="ARBA" id="ARBA00022475"/>
    </source>
</evidence>
<evidence type="ECO:0000313" key="11">
    <source>
        <dbReference type="Proteomes" id="UP000198508"/>
    </source>
</evidence>
<dbReference type="PROSITE" id="PS50893">
    <property type="entry name" value="ABC_TRANSPORTER_2"/>
    <property type="match status" value="2"/>
</dbReference>
<keyword evidence="6 10" id="KW-0067">ATP-binding</keyword>
<evidence type="ECO:0000256" key="7">
    <source>
        <dbReference type="ARBA" id="ARBA00022967"/>
    </source>
</evidence>
<name>A0A1I0E180_9FIRM</name>
<gene>
    <name evidence="10" type="ORF">SAMN05216313_105205</name>
</gene>
<evidence type="ECO:0000313" key="10">
    <source>
        <dbReference type="EMBL" id="SET38820.1"/>
    </source>
</evidence>
<keyword evidence="7" id="KW-1278">Translocase</keyword>
<dbReference type="AlphaFoldDB" id="A0A1I0E180"/>
<dbReference type="EMBL" id="FOIM01000005">
    <property type="protein sequence ID" value="SET38820.1"/>
    <property type="molecule type" value="Genomic_DNA"/>
</dbReference>
<organism evidence="10 11">
    <name type="scientific">Enterocloster lavalensis</name>
    <dbReference type="NCBI Taxonomy" id="460384"/>
    <lineage>
        <taxon>Bacteria</taxon>
        <taxon>Bacillati</taxon>
        <taxon>Bacillota</taxon>
        <taxon>Clostridia</taxon>
        <taxon>Lachnospirales</taxon>
        <taxon>Lachnospiraceae</taxon>
        <taxon>Enterocloster</taxon>
    </lineage>
</organism>
<dbReference type="InterPro" id="IPR003439">
    <property type="entry name" value="ABC_transporter-like_ATP-bd"/>
</dbReference>
<protein>
    <submittedName>
        <fullName evidence="10">Nucleoside ABC transporter ATP-binding protein</fullName>
    </submittedName>
</protein>
<keyword evidence="5" id="KW-0547">Nucleotide-binding</keyword>
<keyword evidence="8" id="KW-0472">Membrane</keyword>
<evidence type="ECO:0000256" key="6">
    <source>
        <dbReference type="ARBA" id="ARBA00022840"/>
    </source>
</evidence>
<feature type="domain" description="ABC transporter" evidence="9">
    <location>
        <begin position="6"/>
        <end position="240"/>
    </location>
</feature>
<dbReference type="STRING" id="460384.SAMN05216313_105205"/>
<dbReference type="RefSeq" id="WP_092361878.1">
    <property type="nucleotide sequence ID" value="NZ_CABJCG010000004.1"/>
</dbReference>
<dbReference type="InterPro" id="IPR050107">
    <property type="entry name" value="ABC_carbohydrate_import_ATPase"/>
</dbReference>
<dbReference type="CDD" id="cd03216">
    <property type="entry name" value="ABC_Carb_Monos_I"/>
    <property type="match status" value="1"/>
</dbReference>
<dbReference type="InterPro" id="IPR017871">
    <property type="entry name" value="ABC_transporter-like_CS"/>
</dbReference>
<keyword evidence="11" id="KW-1185">Reference proteome</keyword>
<evidence type="ECO:0000256" key="5">
    <source>
        <dbReference type="ARBA" id="ARBA00022741"/>
    </source>
</evidence>
<dbReference type="Gene3D" id="3.40.50.300">
    <property type="entry name" value="P-loop containing nucleotide triphosphate hydrolases"/>
    <property type="match status" value="2"/>
</dbReference>
<evidence type="ECO:0000256" key="2">
    <source>
        <dbReference type="ARBA" id="ARBA00022448"/>
    </source>
</evidence>
<dbReference type="PANTHER" id="PTHR43790">
    <property type="entry name" value="CARBOHYDRATE TRANSPORT ATP-BINDING PROTEIN MG119-RELATED"/>
    <property type="match status" value="1"/>
</dbReference>
<evidence type="ECO:0000256" key="1">
    <source>
        <dbReference type="ARBA" id="ARBA00004202"/>
    </source>
</evidence>
<keyword evidence="2" id="KW-0813">Transport</keyword>
<evidence type="ECO:0000256" key="4">
    <source>
        <dbReference type="ARBA" id="ARBA00022737"/>
    </source>
</evidence>
<keyword evidence="4" id="KW-0677">Repeat</keyword>